<sequence>MATAETSTSPLPEASQISTEERERGYSSGLIPAEYSNLELADTIKDSKSAQPEVASGPGDAWHNKSDDRQHPDATPPQPDGDRSSPTDAKEKDGKRICGIRPATFWVGIVLLIFFLGTISASAAAGLTAKSLGQMEQKYEA</sequence>
<accession>A0A9P6I174</accession>
<reference evidence="3" key="2">
    <citation type="submission" date="2020-11" db="EMBL/GenBank/DDBJ databases">
        <title>Whole genome sequencing of Colletotrichum sp.</title>
        <authorList>
            <person name="Li H."/>
        </authorList>
    </citation>
    <scope>NUCLEOTIDE SEQUENCE</scope>
    <source>
        <strain evidence="3">CkLH20</strain>
    </source>
</reference>
<keyword evidence="4" id="KW-1185">Reference proteome</keyword>
<dbReference type="Proteomes" id="UP000781932">
    <property type="component" value="Unassembled WGS sequence"/>
</dbReference>
<feature type="compositionally biased region" description="Polar residues" evidence="1">
    <location>
        <begin position="1"/>
        <end position="18"/>
    </location>
</feature>
<keyword evidence="2" id="KW-0472">Membrane</keyword>
<feature type="compositionally biased region" description="Basic and acidic residues" evidence="1">
    <location>
        <begin position="62"/>
        <end position="72"/>
    </location>
</feature>
<comment type="caution">
    <text evidence="3">The sequence shown here is derived from an EMBL/GenBank/DDBJ whole genome shotgun (WGS) entry which is preliminary data.</text>
</comment>
<proteinExistence type="predicted"/>
<organism evidence="3 4">
    <name type="scientific">Colletotrichum karsti</name>
    <dbReference type="NCBI Taxonomy" id="1095194"/>
    <lineage>
        <taxon>Eukaryota</taxon>
        <taxon>Fungi</taxon>
        <taxon>Dikarya</taxon>
        <taxon>Ascomycota</taxon>
        <taxon>Pezizomycotina</taxon>
        <taxon>Sordariomycetes</taxon>
        <taxon>Hypocreomycetidae</taxon>
        <taxon>Glomerellales</taxon>
        <taxon>Glomerellaceae</taxon>
        <taxon>Colletotrichum</taxon>
        <taxon>Colletotrichum boninense species complex</taxon>
    </lineage>
</organism>
<dbReference type="RefSeq" id="XP_038744024.1">
    <property type="nucleotide sequence ID" value="XM_038890841.1"/>
</dbReference>
<feature type="region of interest" description="Disordered" evidence="1">
    <location>
        <begin position="42"/>
        <end position="95"/>
    </location>
</feature>
<protein>
    <submittedName>
        <fullName evidence="3">Uncharacterized protein</fullName>
    </submittedName>
</protein>
<feature type="compositionally biased region" description="Basic and acidic residues" evidence="1">
    <location>
        <begin position="80"/>
        <end position="95"/>
    </location>
</feature>
<dbReference type="GeneID" id="62163915"/>
<keyword evidence="2" id="KW-1133">Transmembrane helix</keyword>
<dbReference type="AlphaFoldDB" id="A0A9P6I174"/>
<evidence type="ECO:0000313" key="4">
    <source>
        <dbReference type="Proteomes" id="UP000781932"/>
    </source>
</evidence>
<evidence type="ECO:0000313" key="3">
    <source>
        <dbReference type="EMBL" id="KAF9874563.1"/>
    </source>
</evidence>
<keyword evidence="2" id="KW-0812">Transmembrane</keyword>
<reference evidence="3" key="1">
    <citation type="submission" date="2020-03" db="EMBL/GenBank/DDBJ databases">
        <authorList>
            <person name="He L."/>
        </authorList>
    </citation>
    <scope>NUCLEOTIDE SEQUENCE</scope>
    <source>
        <strain evidence="3">CkLH20</strain>
    </source>
</reference>
<evidence type="ECO:0000256" key="2">
    <source>
        <dbReference type="SAM" id="Phobius"/>
    </source>
</evidence>
<evidence type="ECO:0000256" key="1">
    <source>
        <dbReference type="SAM" id="MobiDB-lite"/>
    </source>
</evidence>
<name>A0A9P6I174_9PEZI</name>
<gene>
    <name evidence="3" type="ORF">CkaCkLH20_08126</name>
</gene>
<feature type="transmembrane region" description="Helical" evidence="2">
    <location>
        <begin position="105"/>
        <end position="129"/>
    </location>
</feature>
<dbReference type="EMBL" id="JAATWM020000026">
    <property type="protein sequence ID" value="KAF9874563.1"/>
    <property type="molecule type" value="Genomic_DNA"/>
</dbReference>
<feature type="region of interest" description="Disordered" evidence="1">
    <location>
        <begin position="1"/>
        <end position="30"/>
    </location>
</feature>